<dbReference type="VEuPathDB" id="VectorBase:ASTEI20_045055"/>
<dbReference type="AlphaFoldDB" id="A0A182YMK1"/>
<dbReference type="Proteomes" id="UP000076408">
    <property type="component" value="Unassembled WGS sequence"/>
</dbReference>
<accession>A0A182YMK1</accession>
<evidence type="ECO:0000313" key="2">
    <source>
        <dbReference type="Proteomes" id="UP000076408"/>
    </source>
</evidence>
<keyword evidence="2" id="KW-1185">Reference proteome</keyword>
<reference evidence="1" key="2">
    <citation type="submission" date="2020-05" db="UniProtKB">
        <authorList>
            <consortium name="EnsemblMetazoa"/>
        </authorList>
    </citation>
    <scope>IDENTIFICATION</scope>
    <source>
        <strain evidence="1">Indian</strain>
    </source>
</reference>
<evidence type="ECO:0000313" key="1">
    <source>
        <dbReference type="EnsemblMetazoa" id="ASTEI09687-PA"/>
    </source>
</evidence>
<sequence length="59" mass="6488">MNLSLPFWMLIALIAGLFVTVAVGETTCSSSQRVRCNIHCRSYNKLATCSNKGIVKAIR</sequence>
<name>A0A182YMK1_ANOST</name>
<dbReference type="VEuPathDB" id="VectorBase:ASTEI09687"/>
<dbReference type="VEuPathDB" id="VectorBase:ASTE000972"/>
<reference evidence="2" key="1">
    <citation type="journal article" date="2014" name="Genome Biol.">
        <title>Genome analysis of a major urban malaria vector mosquito, Anopheles stephensi.</title>
        <authorList>
            <person name="Jiang X."/>
            <person name="Peery A."/>
            <person name="Hall A.B."/>
            <person name="Sharma A."/>
            <person name="Chen X.G."/>
            <person name="Waterhouse R.M."/>
            <person name="Komissarov A."/>
            <person name="Riehle M.M."/>
            <person name="Shouche Y."/>
            <person name="Sharakhova M.V."/>
            <person name="Lawson D."/>
            <person name="Pakpour N."/>
            <person name="Arensburger P."/>
            <person name="Davidson V.L."/>
            <person name="Eiglmeier K."/>
            <person name="Emrich S."/>
            <person name="George P."/>
            <person name="Kennedy R.C."/>
            <person name="Mane S.P."/>
            <person name="Maslen G."/>
            <person name="Oringanje C."/>
            <person name="Qi Y."/>
            <person name="Settlage R."/>
            <person name="Tojo M."/>
            <person name="Tubio J.M."/>
            <person name="Unger M.F."/>
            <person name="Wang B."/>
            <person name="Vernick K.D."/>
            <person name="Ribeiro J.M."/>
            <person name="James A.A."/>
            <person name="Michel K."/>
            <person name="Riehle M.A."/>
            <person name="Luckhart S."/>
            <person name="Sharakhov I.V."/>
            <person name="Tu Z."/>
        </authorList>
    </citation>
    <scope>NUCLEOTIDE SEQUENCE [LARGE SCALE GENOMIC DNA]</scope>
    <source>
        <strain evidence="2">Indian</strain>
    </source>
</reference>
<organism evidence="1 2">
    <name type="scientific">Anopheles stephensi</name>
    <name type="common">Indo-Pakistan malaria mosquito</name>
    <dbReference type="NCBI Taxonomy" id="30069"/>
    <lineage>
        <taxon>Eukaryota</taxon>
        <taxon>Metazoa</taxon>
        <taxon>Ecdysozoa</taxon>
        <taxon>Arthropoda</taxon>
        <taxon>Hexapoda</taxon>
        <taxon>Insecta</taxon>
        <taxon>Pterygota</taxon>
        <taxon>Neoptera</taxon>
        <taxon>Endopterygota</taxon>
        <taxon>Diptera</taxon>
        <taxon>Nematocera</taxon>
        <taxon>Culicoidea</taxon>
        <taxon>Culicidae</taxon>
        <taxon>Anophelinae</taxon>
        <taxon>Anopheles</taxon>
    </lineage>
</organism>
<dbReference type="OMA" id="VRCNIHC"/>
<dbReference type="EnsemblMetazoa" id="ASTEI09687-RA">
    <property type="protein sequence ID" value="ASTEI09687-PA"/>
    <property type="gene ID" value="ASTEI09687"/>
</dbReference>
<proteinExistence type="predicted"/>
<protein>
    <submittedName>
        <fullName evidence="1">Uncharacterized protein</fullName>
    </submittedName>
</protein>